<evidence type="ECO:0000313" key="1">
    <source>
        <dbReference type="EMBL" id="THE64695.1"/>
    </source>
</evidence>
<keyword evidence="2" id="KW-1185">Reference proteome</keyword>
<dbReference type="InterPro" id="IPR055964">
    <property type="entry name" value="DUF7542"/>
</dbReference>
<reference evidence="1 2" key="1">
    <citation type="submission" date="2018-10" db="EMBL/GenBank/DDBJ databases">
        <title>Natronolimnobius sp. XQ-INN 246 isolated from Inner Mongolia Autonomous Region of China.</title>
        <authorList>
            <person name="Xue Q."/>
        </authorList>
    </citation>
    <scope>NUCLEOTIDE SEQUENCE [LARGE SCALE GENOMIC DNA]</scope>
    <source>
        <strain evidence="1 2">XQ-INN 246</strain>
    </source>
</reference>
<name>A0A4S3TNK6_9EURY</name>
<organism evidence="1 2">
    <name type="scientific">Salinadaptatus halalkaliphilus</name>
    <dbReference type="NCBI Taxonomy" id="2419781"/>
    <lineage>
        <taxon>Archaea</taxon>
        <taxon>Methanobacteriati</taxon>
        <taxon>Methanobacteriota</taxon>
        <taxon>Stenosarchaea group</taxon>
        <taxon>Halobacteria</taxon>
        <taxon>Halobacteriales</taxon>
        <taxon>Natrialbaceae</taxon>
        <taxon>Salinadaptatus</taxon>
    </lineage>
</organism>
<comment type="caution">
    <text evidence="1">The sequence shown here is derived from an EMBL/GenBank/DDBJ whole genome shotgun (WGS) entry which is preliminary data.</text>
</comment>
<dbReference type="EMBL" id="RBZW01000027">
    <property type="protein sequence ID" value="THE64695.1"/>
    <property type="molecule type" value="Genomic_DNA"/>
</dbReference>
<protein>
    <submittedName>
        <fullName evidence="1">Uncharacterized protein</fullName>
    </submittedName>
</protein>
<dbReference type="Pfam" id="PF24398">
    <property type="entry name" value="DUF7542"/>
    <property type="match status" value="1"/>
</dbReference>
<accession>A0A4S3TNK6</accession>
<dbReference type="Proteomes" id="UP000318864">
    <property type="component" value="Unassembled WGS sequence"/>
</dbReference>
<evidence type="ECO:0000313" key="2">
    <source>
        <dbReference type="Proteomes" id="UP000318864"/>
    </source>
</evidence>
<sequence>MDEANVVIECRDCEFRSSFPHVGSARVALEDHESALGHDVDWQINRVDAGVERAGADAGICGGSGRVNADSPLLEWREADDES</sequence>
<dbReference type="RefSeq" id="WP_141464801.1">
    <property type="nucleotide sequence ID" value="NZ_RBZW01000027.1"/>
</dbReference>
<dbReference type="AlphaFoldDB" id="A0A4S3TNK6"/>
<dbReference type="OrthoDB" id="200060at2157"/>
<gene>
    <name evidence="1" type="ORF">D8Y22_11295</name>
</gene>
<proteinExistence type="predicted"/>